<evidence type="ECO:0000256" key="5">
    <source>
        <dbReference type="ARBA" id="ARBA00011853"/>
    </source>
</evidence>
<evidence type="ECO:0000256" key="7">
    <source>
        <dbReference type="ARBA" id="ARBA00022670"/>
    </source>
</evidence>
<dbReference type="GO" id="GO:0005758">
    <property type="term" value="C:mitochondrial intermembrane space"/>
    <property type="evidence" value="ECO:0007669"/>
    <property type="project" value="UniProtKB-SubCell"/>
</dbReference>
<evidence type="ECO:0000256" key="4">
    <source>
        <dbReference type="ARBA" id="ARBA00007575"/>
    </source>
</evidence>
<dbReference type="FunFam" id="3.30.830.10:FF:000011">
    <property type="entry name" value="Presequence protease, mitochondrial"/>
    <property type="match status" value="1"/>
</dbReference>
<dbReference type="EMBL" id="CP034204">
    <property type="protein sequence ID" value="QBZ53826.1"/>
    <property type="molecule type" value="Genomic_DNA"/>
</dbReference>
<evidence type="ECO:0000313" key="16">
    <source>
        <dbReference type="EMBL" id="QBZ53826.1"/>
    </source>
</evidence>
<dbReference type="AlphaFoldDB" id="A0A4P7MZY9"/>
<name>A0A4P7MZY9_PYROR</name>
<dbReference type="GO" id="GO:0034982">
    <property type="term" value="P:mitochondrial protein processing"/>
    <property type="evidence" value="ECO:0007669"/>
    <property type="project" value="EnsemblFungi"/>
</dbReference>
<dbReference type="PANTHER" id="PTHR43016">
    <property type="entry name" value="PRESEQUENCE PROTEASE"/>
    <property type="match status" value="1"/>
</dbReference>
<evidence type="ECO:0000256" key="14">
    <source>
        <dbReference type="ARBA" id="ARBA00034552"/>
    </source>
</evidence>
<keyword evidence="12" id="KW-0482">Metalloprotease</keyword>
<keyword evidence="7" id="KW-0645">Protease</keyword>
<evidence type="ECO:0000256" key="10">
    <source>
        <dbReference type="ARBA" id="ARBA00022833"/>
    </source>
</evidence>
<keyword evidence="8" id="KW-0479">Metal-binding</keyword>
<dbReference type="FunFam" id="3.30.830.10:FF:000009">
    <property type="entry name" value="Presequence protease, mitochondrial"/>
    <property type="match status" value="1"/>
</dbReference>
<keyword evidence="10" id="KW-0862">Zinc</keyword>
<keyword evidence="13" id="KW-0496">Mitochondrion</keyword>
<evidence type="ECO:0000256" key="15">
    <source>
        <dbReference type="ARBA" id="ARBA00045897"/>
    </source>
</evidence>
<dbReference type="GO" id="GO:0005759">
    <property type="term" value="C:mitochondrial matrix"/>
    <property type="evidence" value="ECO:0007669"/>
    <property type="project" value="UniProtKB-SubCell"/>
</dbReference>
<evidence type="ECO:0000256" key="9">
    <source>
        <dbReference type="ARBA" id="ARBA00022801"/>
    </source>
</evidence>
<dbReference type="FunFam" id="3.30.830.10:FF:000013">
    <property type="entry name" value="Mitochondrial presequence protease"/>
    <property type="match status" value="1"/>
</dbReference>
<evidence type="ECO:0000256" key="3">
    <source>
        <dbReference type="ARBA" id="ARBA00004569"/>
    </source>
</evidence>
<reference evidence="16 17" key="1">
    <citation type="journal article" date="2019" name="Mol. Biol. Evol.">
        <title>Blast fungal genomes show frequent chromosomal changes, gene gains and losses, and effector gene turnover.</title>
        <authorList>
            <person name="Gomez Luciano L.B."/>
            <person name="Jason Tsai I."/>
            <person name="Chuma I."/>
            <person name="Tosa Y."/>
            <person name="Chen Y.H."/>
            <person name="Li J.Y."/>
            <person name="Li M.Y."/>
            <person name="Jade Lu M.Y."/>
            <person name="Nakayashiki H."/>
            <person name="Li W.H."/>
        </authorList>
    </citation>
    <scope>NUCLEOTIDE SEQUENCE [LARGE SCALE GENOMIC DNA]</scope>
    <source>
        <strain evidence="16">MZ5-1-6</strain>
    </source>
</reference>
<comment type="subunit">
    <text evidence="5">Monomer and homodimer; homodimerization is induced by binding of the substrate.</text>
</comment>
<organism evidence="16 17">
    <name type="scientific">Pyricularia oryzae</name>
    <name type="common">Rice blast fungus</name>
    <name type="synonym">Magnaporthe oryzae</name>
    <dbReference type="NCBI Taxonomy" id="318829"/>
    <lineage>
        <taxon>Eukaryota</taxon>
        <taxon>Fungi</taxon>
        <taxon>Dikarya</taxon>
        <taxon>Ascomycota</taxon>
        <taxon>Pezizomycotina</taxon>
        <taxon>Sordariomycetes</taxon>
        <taxon>Sordariomycetidae</taxon>
        <taxon>Magnaporthales</taxon>
        <taxon>Pyriculariaceae</taxon>
        <taxon>Pyricularia</taxon>
    </lineage>
</organism>
<comment type="subcellular location">
    <subcellularLocation>
        <location evidence="3">Mitochondrion intermembrane space</location>
    </subcellularLocation>
    <subcellularLocation>
        <location evidence="2">Mitochondrion matrix</location>
    </subcellularLocation>
</comment>
<accession>A0A4P7MZY9</accession>
<dbReference type="GO" id="GO:0004222">
    <property type="term" value="F:metalloendopeptidase activity"/>
    <property type="evidence" value="ECO:0007669"/>
    <property type="project" value="EnsemblFungi"/>
</dbReference>
<dbReference type="InterPro" id="IPR011765">
    <property type="entry name" value="Pept_M16_N"/>
</dbReference>
<dbReference type="GO" id="GO:0051603">
    <property type="term" value="P:proteolysis involved in protein catabolic process"/>
    <property type="evidence" value="ECO:0007669"/>
    <property type="project" value="EnsemblFungi"/>
</dbReference>
<dbReference type="Pfam" id="PF00675">
    <property type="entry name" value="Peptidase_M16"/>
    <property type="match status" value="1"/>
</dbReference>
<dbReference type="VEuPathDB" id="FungiDB:M_BR32_EuGene_00083931"/>
<dbReference type="GO" id="GO:0008270">
    <property type="term" value="F:zinc ion binding"/>
    <property type="evidence" value="ECO:0007669"/>
    <property type="project" value="EnsemblFungi"/>
</dbReference>
<keyword evidence="9" id="KW-0378">Hydrolase</keyword>
<comment type="function">
    <text evidence="15">Degrades mitochondrial transit peptides after their cleavage in the intermembrane space or in the matrix, and presequence peptides; clearance of these peptides is required to keep the presequence processing machinery running. Preferentially cleaves the N-terminal side of paired basic amino acid residues. Also degrades other unstructured peptides. May function as an ATP-dependent peptidase as opposed to a metalloendopeptidase.</text>
</comment>
<dbReference type="InterPro" id="IPR011249">
    <property type="entry name" value="Metalloenz_LuxS/M16"/>
</dbReference>
<keyword evidence="11" id="KW-0809">Transit peptide</keyword>
<comment type="cofactor">
    <cofactor evidence="1">
        <name>Zn(2+)</name>
        <dbReference type="ChEBI" id="CHEBI:29105"/>
    </cofactor>
</comment>
<protein>
    <recommendedName>
        <fullName evidence="6">Presequence protease, mitochondrial</fullName>
    </recommendedName>
    <alternativeName>
        <fullName evidence="14">Pitrilysin metalloproteinase</fullName>
    </alternativeName>
</protein>
<evidence type="ECO:0000313" key="17">
    <source>
        <dbReference type="Proteomes" id="UP000294847"/>
    </source>
</evidence>
<evidence type="ECO:0000256" key="2">
    <source>
        <dbReference type="ARBA" id="ARBA00004305"/>
    </source>
</evidence>
<dbReference type="PANTHER" id="PTHR43016:SF13">
    <property type="entry name" value="PRESEQUENCE PROTEASE, MITOCHONDRIAL"/>
    <property type="match status" value="1"/>
</dbReference>
<dbReference type="Proteomes" id="UP000294847">
    <property type="component" value="Chromosome 1"/>
</dbReference>
<comment type="similarity">
    <text evidence="4">Belongs to the peptidase M16 family. PreP subfamily.</text>
</comment>
<evidence type="ECO:0000256" key="6">
    <source>
        <dbReference type="ARBA" id="ARBA00020167"/>
    </source>
</evidence>
<evidence type="ECO:0000256" key="12">
    <source>
        <dbReference type="ARBA" id="ARBA00023049"/>
    </source>
</evidence>
<evidence type="ECO:0000256" key="13">
    <source>
        <dbReference type="ARBA" id="ARBA00023128"/>
    </source>
</evidence>
<evidence type="ECO:0000256" key="11">
    <source>
        <dbReference type="ARBA" id="ARBA00022946"/>
    </source>
</evidence>
<dbReference type="InterPro" id="IPR013578">
    <property type="entry name" value="Peptidase_M16C_assoc"/>
</dbReference>
<gene>
    <name evidence="16" type="ORF">PoMZ_09516</name>
</gene>
<evidence type="ECO:0000256" key="1">
    <source>
        <dbReference type="ARBA" id="ARBA00001947"/>
    </source>
</evidence>
<dbReference type="GO" id="GO:0004176">
    <property type="term" value="F:ATP-dependent peptidase activity"/>
    <property type="evidence" value="ECO:0007669"/>
    <property type="project" value="EnsemblFungi"/>
</dbReference>
<dbReference type="SUPFAM" id="SSF63411">
    <property type="entry name" value="LuxS/MPP-like metallohydrolase"/>
    <property type="match status" value="4"/>
</dbReference>
<dbReference type="Gene3D" id="3.30.830.10">
    <property type="entry name" value="Metalloenzyme, LuxS/M16 peptidase-like"/>
    <property type="match status" value="4"/>
</dbReference>
<dbReference type="Pfam" id="PF08367">
    <property type="entry name" value="M16C_assoc"/>
    <property type="match status" value="1"/>
</dbReference>
<dbReference type="SMART" id="SM01264">
    <property type="entry name" value="M16C_associated"/>
    <property type="match status" value="1"/>
</dbReference>
<evidence type="ECO:0000256" key="8">
    <source>
        <dbReference type="ARBA" id="ARBA00022723"/>
    </source>
</evidence>
<dbReference type="InterPro" id="IPR007863">
    <property type="entry name" value="Peptidase_M16_C"/>
</dbReference>
<dbReference type="Pfam" id="PF05193">
    <property type="entry name" value="Peptidase_M16_C"/>
    <property type="match status" value="2"/>
</dbReference>
<proteinExistence type="inferred from homology"/>
<sequence>MMLRRAALGARGAGRSYATVTQQFPQPGERLHGFTMKRIKHVPELKLTALELQHDKTGAEHLHIARNDSNNVFSIGFKTNPPDDTGLPHILEHTTLCGSEKYPIRDPFFKMLPRTLSNFMNAFTASDHTFYPFATTNAKDFQNLMSVYMDATLNPLLKKTDFWQEGWRVGPENPEALAAAGAEATPEDKRLVFKGVVYNEMKGQMSDASYLFYIRFQDHIFPDINNSGGDPQKITDLTYEQLKRFHADHYHPSNAKLFTYGDMPLADHLQEIDAQLSAFNKLSSEDVAKVHRPIDLSSGPRDITMSGPTDPLVDPNRQYKSSVSWVLGDTGDIVESFSLSLISALLMDGYGSPMYKGLIESGLGIAWTPNSGYDNSAKDGIFSIGLTGLQEQDVPKVKTEVQRILREACEQGFKRSKIDGYLHQIELGLKHKTANFGMSLLQRVKPKWFNGVDVFDTLAWNETIEAFENKMAEGGYLEGLMDRYLLNDNTLTFTMTPSADFGAELGKEEETRLAAKISEVRESLGGEAEAQKALEERELQLLAEQSKSTSEDLSCLPTVRVSDIPRRKEPAVVRHDETDGFRTMWHEAPTNGLTYFRSINTFENLPQDLREMIPLFTDAINRLGTKDLTMEELEDRIKLLTGGNLSVGYHAASSPNDFTQASEGLTFSGMVLDRNVQEMYELLRLLVLETNFDSPDAVSHIRQLLKASTEEAINQIADSGHSYARSAAEAGLSTKNHYNEQVGGLSQIKLLTSLAGRPESDQLEDVIGKLKTIQRLAFNADSMRTFITCGSESVQQNQTALSKFIGTLPRNNSVNLSSTGQTAQSFARDVKAFYPLPYQVYYGALAVPTSSYTSKDSAPLLILSQMLTHRHLHHEIREKGGAYGGGAYARSLEGIFGFYSYRDPNPVNTLKIMRNAGRWAVDKQWTDRDLEEAKISVFKSVDAPKDINAEGMGQFLYGVTEEMAHERRARLLDVTREQIQEVANKYVVESLDKQAERVAFLGQKADWVDGSWATKEMNVD</sequence>